<protein>
    <submittedName>
        <fullName evidence="1">Uncharacterized protein</fullName>
    </submittedName>
</protein>
<gene>
    <name evidence="1" type="ORF">JTE90_028482</name>
</gene>
<organism evidence="1 2">
    <name type="scientific">Oedothorax gibbosus</name>
    <dbReference type="NCBI Taxonomy" id="931172"/>
    <lineage>
        <taxon>Eukaryota</taxon>
        <taxon>Metazoa</taxon>
        <taxon>Ecdysozoa</taxon>
        <taxon>Arthropoda</taxon>
        <taxon>Chelicerata</taxon>
        <taxon>Arachnida</taxon>
        <taxon>Araneae</taxon>
        <taxon>Araneomorphae</taxon>
        <taxon>Entelegynae</taxon>
        <taxon>Araneoidea</taxon>
        <taxon>Linyphiidae</taxon>
        <taxon>Erigoninae</taxon>
        <taxon>Oedothorax</taxon>
    </lineage>
</organism>
<evidence type="ECO:0000313" key="2">
    <source>
        <dbReference type="Proteomes" id="UP000827092"/>
    </source>
</evidence>
<dbReference type="AlphaFoldDB" id="A0AAV6VX24"/>
<accession>A0AAV6VX24</accession>
<dbReference type="Proteomes" id="UP000827092">
    <property type="component" value="Unassembled WGS sequence"/>
</dbReference>
<evidence type="ECO:0000313" key="1">
    <source>
        <dbReference type="EMBL" id="KAG8200298.1"/>
    </source>
</evidence>
<sequence length="77" mass="8518">MVCQLPVPPPLNFNMSSALVSKKQHLTLIVRSFSDKLVATPSHQERHPLRIDFKSLAGNSRNSSTDCLRPSSAKCEV</sequence>
<proteinExistence type="predicted"/>
<dbReference type="EMBL" id="JAFNEN010000016">
    <property type="protein sequence ID" value="KAG8200298.1"/>
    <property type="molecule type" value="Genomic_DNA"/>
</dbReference>
<reference evidence="1 2" key="1">
    <citation type="journal article" date="2022" name="Nat. Ecol. Evol.">
        <title>A masculinizing supergene underlies an exaggerated male reproductive morph in a spider.</title>
        <authorList>
            <person name="Hendrickx F."/>
            <person name="De Corte Z."/>
            <person name="Sonet G."/>
            <person name="Van Belleghem S.M."/>
            <person name="Kostlbacher S."/>
            <person name="Vangestel C."/>
        </authorList>
    </citation>
    <scope>NUCLEOTIDE SEQUENCE [LARGE SCALE GENOMIC DNA]</scope>
    <source>
        <strain evidence="1">W744_W776</strain>
    </source>
</reference>
<name>A0AAV6VX24_9ARAC</name>
<keyword evidence="2" id="KW-1185">Reference proteome</keyword>
<comment type="caution">
    <text evidence="1">The sequence shown here is derived from an EMBL/GenBank/DDBJ whole genome shotgun (WGS) entry which is preliminary data.</text>
</comment>